<feature type="domain" description="Glycosyltransferase 2-like" evidence="2">
    <location>
        <begin position="25"/>
        <end position="117"/>
    </location>
</feature>
<dbReference type="PANTHER" id="PTHR48090">
    <property type="entry name" value="UNDECAPRENYL-PHOSPHATE 4-DEOXY-4-FORMAMIDO-L-ARABINOSE TRANSFERASE-RELATED"/>
    <property type="match status" value="1"/>
</dbReference>
<dbReference type="PANTHER" id="PTHR48090:SF7">
    <property type="entry name" value="RFBJ PROTEIN"/>
    <property type="match status" value="1"/>
</dbReference>
<evidence type="ECO:0000313" key="3">
    <source>
        <dbReference type="EMBL" id="SNY49609.1"/>
    </source>
</evidence>
<comment type="similarity">
    <text evidence="1">Belongs to the glycosyltransferase 2 family.</text>
</comment>
<dbReference type="Proteomes" id="UP000219612">
    <property type="component" value="Unassembled WGS sequence"/>
</dbReference>
<dbReference type="RefSeq" id="WP_097322170.1">
    <property type="nucleotide sequence ID" value="NZ_OBDY01000010.1"/>
</dbReference>
<protein>
    <submittedName>
        <fullName evidence="3">Glycosyl transferase family 2</fullName>
    </submittedName>
</protein>
<dbReference type="Pfam" id="PF00535">
    <property type="entry name" value="Glycos_transf_2"/>
    <property type="match status" value="1"/>
</dbReference>
<dbReference type="GO" id="GO:0016740">
    <property type="term" value="F:transferase activity"/>
    <property type="evidence" value="ECO:0007669"/>
    <property type="project" value="UniProtKB-KW"/>
</dbReference>
<dbReference type="InterPro" id="IPR029044">
    <property type="entry name" value="Nucleotide-diphossugar_trans"/>
</dbReference>
<evidence type="ECO:0000313" key="4">
    <source>
        <dbReference type="Proteomes" id="UP000219612"/>
    </source>
</evidence>
<proteinExistence type="inferred from homology"/>
<name>A0A285INP2_9ACTN</name>
<gene>
    <name evidence="3" type="ORF">SAMN05421748_11063</name>
</gene>
<organism evidence="3 4">
    <name type="scientific">Paractinoplanes atraurantiacus</name>
    <dbReference type="NCBI Taxonomy" id="1036182"/>
    <lineage>
        <taxon>Bacteria</taxon>
        <taxon>Bacillati</taxon>
        <taxon>Actinomycetota</taxon>
        <taxon>Actinomycetes</taxon>
        <taxon>Micromonosporales</taxon>
        <taxon>Micromonosporaceae</taxon>
        <taxon>Paractinoplanes</taxon>
    </lineage>
</organism>
<evidence type="ECO:0000259" key="2">
    <source>
        <dbReference type="Pfam" id="PF00535"/>
    </source>
</evidence>
<dbReference type="CDD" id="cd04179">
    <property type="entry name" value="DPM_DPG-synthase_like"/>
    <property type="match status" value="1"/>
</dbReference>
<dbReference type="AlphaFoldDB" id="A0A285INP2"/>
<keyword evidence="4" id="KW-1185">Reference proteome</keyword>
<dbReference type="InterPro" id="IPR050256">
    <property type="entry name" value="Glycosyltransferase_2"/>
</dbReference>
<dbReference type="OrthoDB" id="9810303at2"/>
<sequence length="209" mass="22708">MVLLLPVYQPSSHLSELIAEVDGPVVVVDDGSTPPVTGLPCTVLRHPRNLGKGAALRTGLRHIASAFPGSSVVCADADGQHSVSDISAVAARVEQTGHMVLGVRRVRRMPWRSRIGNALTRLLFRATTGRSVRDTQTGLRGYPGDLIPWLLTVPGDRFEYEMSVLVEAAREGHPYSQVEIATTYLNDNASSHFGPVGDALRVYRSLLRF</sequence>
<dbReference type="InterPro" id="IPR001173">
    <property type="entry name" value="Glyco_trans_2-like"/>
</dbReference>
<reference evidence="4" key="1">
    <citation type="submission" date="2017-09" db="EMBL/GenBank/DDBJ databases">
        <authorList>
            <person name="Varghese N."/>
            <person name="Submissions S."/>
        </authorList>
    </citation>
    <scope>NUCLEOTIDE SEQUENCE [LARGE SCALE GENOMIC DNA]</scope>
    <source>
        <strain evidence="4">CGMCC 4.6857</strain>
    </source>
</reference>
<evidence type="ECO:0000256" key="1">
    <source>
        <dbReference type="ARBA" id="ARBA00006739"/>
    </source>
</evidence>
<keyword evidence="3" id="KW-0808">Transferase</keyword>
<dbReference type="EMBL" id="OBDY01000010">
    <property type="protein sequence ID" value="SNY49609.1"/>
    <property type="molecule type" value="Genomic_DNA"/>
</dbReference>
<dbReference type="Gene3D" id="3.90.550.10">
    <property type="entry name" value="Spore Coat Polysaccharide Biosynthesis Protein SpsA, Chain A"/>
    <property type="match status" value="1"/>
</dbReference>
<accession>A0A285INP2</accession>
<dbReference type="SUPFAM" id="SSF53448">
    <property type="entry name" value="Nucleotide-diphospho-sugar transferases"/>
    <property type="match status" value="1"/>
</dbReference>